<dbReference type="Gene3D" id="1.20.58.900">
    <property type="match status" value="1"/>
</dbReference>
<dbReference type="SUPFAM" id="SSF47923">
    <property type="entry name" value="Ypt/Rab-GAP domain of gyp1p"/>
    <property type="match status" value="2"/>
</dbReference>
<dbReference type="FunFam" id="1.10.8.270:FF:000064">
    <property type="entry name" value="Small G protein-signaling modulator 1b"/>
    <property type="match status" value="1"/>
</dbReference>
<feature type="region of interest" description="Disordered" evidence="3">
    <location>
        <begin position="413"/>
        <end position="434"/>
    </location>
</feature>
<comment type="caution">
    <text evidence="6">The sequence shown here is derived from an EMBL/GenBank/DDBJ whole genome shotgun (WGS) entry which is preliminary data.</text>
</comment>
<keyword evidence="1" id="KW-0343">GTPase activation</keyword>
<name>A0A0V1EWN6_TRIPS</name>
<feature type="domain" description="RUN" evidence="5">
    <location>
        <begin position="30"/>
        <end position="169"/>
    </location>
</feature>
<dbReference type="SMART" id="SM00164">
    <property type="entry name" value="TBC"/>
    <property type="match status" value="1"/>
</dbReference>
<evidence type="ECO:0000313" key="6">
    <source>
        <dbReference type="EMBL" id="KRY78103.1"/>
    </source>
</evidence>
<reference evidence="6 7" key="1">
    <citation type="submission" date="2015-01" db="EMBL/GenBank/DDBJ databases">
        <title>Evolution of Trichinella species and genotypes.</title>
        <authorList>
            <person name="Korhonen P.K."/>
            <person name="Edoardo P."/>
            <person name="Giuseppe L.R."/>
            <person name="Gasser R.B."/>
        </authorList>
    </citation>
    <scope>NUCLEOTIDE SEQUENCE [LARGE SCALE GENOMIC DNA]</scope>
    <source>
        <strain evidence="6">ISS13</strain>
    </source>
</reference>
<comment type="similarity">
    <text evidence="2">Belongs to the RUTBC family.</text>
</comment>
<evidence type="ECO:0000259" key="5">
    <source>
        <dbReference type="PROSITE" id="PS50826"/>
    </source>
</evidence>
<accession>A0A0V1EWN6</accession>
<dbReference type="PANTHER" id="PTHR22957:SF502">
    <property type="entry name" value="SMALL G PROTEIN SIGNALING MODULATOR 2-RELATED"/>
    <property type="match status" value="1"/>
</dbReference>
<dbReference type="InterPro" id="IPR035969">
    <property type="entry name" value="Rab-GAP_TBC_sf"/>
</dbReference>
<sequence length="963" mass="111277">MSDQREALLMELKKQVKHIVEEAVLKKVISESDSCLLSLCLAVEHCLLHGLRKRVFGLFGRATTFALLHKIAVSFPPAERIFRKAVCLEKLSLTRKRHQSVLVQHEIAWIRLAITEKVLDIIIKYISENAKKYYDENALMRDSVSSSMVAGLLVGICALEYTKLEVSKDDTLELNICSALFQQQDSYSDFYKKGITSPKPTLEVKRTSSFGADILNSCPLSLRDYFISLRQSSKVQFLYGKNNISVQHGVTTSDYSKGYLSIQLIDNSALYVKWIPNELMQERDVSVNRNLWQSVISFDMAEINSVHCHINRNNSFCVLFVRNDGVPYSLIQFEAAQNMIDFLSVINSAIQPERRLESSPLLQAGGDDILKLMSNKSTGEKEQQCRTSVELEKQLRSKEYVLMIVDTAADTYEIPDLAEEEEEEEEDEDETENCECAESCQSKSSDNVKADQNEINLIEKDQTRNCVQSAYDSMKHQILCRAFYGLAFCRHMKTLRIDLSSIIKKSSILLDNENNNQYNLLSEDEWINFKQNRNESNENEFLMQVFFAGCDPSIRKEVWLYILEIYNWNKSDRENEIKIANLKCQYQDLLTQWTAVESIVREKDKEMLELTRKFNKNKLSSYSEIPLVYSEFSLSNEVFTESLEESGNLQPSSQKSESPVVWLRNTTTSVATQSKKTSTDEESGYLGSGDSSKAFTFDHPLPESPPSSQVEDALAAKAEEPEIHYYYYYYSKNLIDLFALNFHRIEKDVRRCDRNYPYFNEANLEKLKNVLCSYVWQHLEDGYVQGMCDLAAPLLVAYDDEFLTYCCFTKLMQRMGDFFHGFDQAMDSCLSYVSKLLQVMDQELFEMMRLNDDFTHCYFCYRWFLLDFKREFAYEHTFKVWEVIWTGNRLFTSNFSIFVALALIETHRDVLIKNSMDFPGKTKIFNFKITFSAATDMAGQHNASVVLNIARKLITRLETLLYT</sequence>
<dbReference type="Pfam" id="PF12068">
    <property type="entry name" value="PH_RBD"/>
    <property type="match status" value="1"/>
</dbReference>
<organism evidence="6 7">
    <name type="scientific">Trichinella pseudospiralis</name>
    <name type="common">Parasitic roundworm</name>
    <dbReference type="NCBI Taxonomy" id="6337"/>
    <lineage>
        <taxon>Eukaryota</taxon>
        <taxon>Metazoa</taxon>
        <taxon>Ecdysozoa</taxon>
        <taxon>Nematoda</taxon>
        <taxon>Enoplea</taxon>
        <taxon>Dorylaimia</taxon>
        <taxon>Trichinellida</taxon>
        <taxon>Trichinellidae</taxon>
        <taxon>Trichinella</taxon>
    </lineage>
</organism>
<dbReference type="InterPro" id="IPR000195">
    <property type="entry name" value="Rab-GAP-TBC_dom"/>
</dbReference>
<feature type="compositionally biased region" description="Acidic residues" evidence="3">
    <location>
        <begin position="416"/>
        <end position="434"/>
    </location>
</feature>
<dbReference type="GO" id="GO:0031410">
    <property type="term" value="C:cytoplasmic vesicle"/>
    <property type="evidence" value="ECO:0007669"/>
    <property type="project" value="UniProtKB-ARBA"/>
</dbReference>
<dbReference type="Pfam" id="PF02759">
    <property type="entry name" value="RUN"/>
    <property type="match status" value="1"/>
</dbReference>
<dbReference type="PANTHER" id="PTHR22957">
    <property type="entry name" value="TBC1 DOMAIN FAMILY MEMBER GTPASE-ACTIVATING PROTEIN"/>
    <property type="match status" value="1"/>
</dbReference>
<evidence type="ECO:0000259" key="4">
    <source>
        <dbReference type="PROSITE" id="PS50086"/>
    </source>
</evidence>
<proteinExistence type="inferred from homology"/>
<evidence type="ECO:0000256" key="2">
    <source>
        <dbReference type="ARBA" id="ARBA00034124"/>
    </source>
</evidence>
<dbReference type="SMART" id="SM00593">
    <property type="entry name" value="RUN"/>
    <property type="match status" value="1"/>
</dbReference>
<gene>
    <name evidence="6" type="primary">Sgsm2</name>
    <name evidence="6" type="ORF">T4A_1908</name>
</gene>
<dbReference type="InterPro" id="IPR037213">
    <property type="entry name" value="Run_dom_sf"/>
</dbReference>
<dbReference type="PROSITE" id="PS50826">
    <property type="entry name" value="RUN"/>
    <property type="match status" value="1"/>
</dbReference>
<dbReference type="Gene3D" id="2.30.29.230">
    <property type="match status" value="1"/>
</dbReference>
<feature type="domain" description="Rab-GAP TBC" evidence="4">
    <location>
        <begin position="549"/>
        <end position="888"/>
    </location>
</feature>
<dbReference type="AlphaFoldDB" id="A0A0V1EWN6"/>
<evidence type="ECO:0000313" key="7">
    <source>
        <dbReference type="Proteomes" id="UP000054632"/>
    </source>
</evidence>
<evidence type="ECO:0000256" key="3">
    <source>
        <dbReference type="SAM" id="MobiDB-lite"/>
    </source>
</evidence>
<protein>
    <submittedName>
        <fullName evidence="6">Small G protein signaling modulator 2</fullName>
    </submittedName>
</protein>
<dbReference type="Pfam" id="PF00566">
    <property type="entry name" value="RabGAP-TBC"/>
    <property type="match status" value="1"/>
</dbReference>
<dbReference type="Gene3D" id="1.10.8.270">
    <property type="entry name" value="putative rabgap domain of human tbc1 domain family member 14 like domains"/>
    <property type="match status" value="1"/>
</dbReference>
<dbReference type="PROSITE" id="PS50086">
    <property type="entry name" value="TBC_RABGAP"/>
    <property type="match status" value="1"/>
</dbReference>
<dbReference type="CDD" id="cd17687">
    <property type="entry name" value="RUN_SGSM1_like"/>
    <property type="match status" value="1"/>
</dbReference>
<dbReference type="SUPFAM" id="SSF140741">
    <property type="entry name" value="RUN domain-like"/>
    <property type="match status" value="1"/>
</dbReference>
<dbReference type="InterPro" id="IPR004012">
    <property type="entry name" value="Run_dom"/>
</dbReference>
<dbReference type="GO" id="GO:0005096">
    <property type="term" value="F:GTPase activator activity"/>
    <property type="evidence" value="ECO:0007669"/>
    <property type="project" value="UniProtKB-KW"/>
</dbReference>
<dbReference type="Gene3D" id="1.10.472.80">
    <property type="entry name" value="Ypt/Rab-GAP domain of gyp1p, domain 3"/>
    <property type="match status" value="1"/>
</dbReference>
<dbReference type="InterPro" id="IPR021935">
    <property type="entry name" value="SGSM1/2_RBD"/>
</dbReference>
<dbReference type="EMBL" id="JYDR01000005">
    <property type="protein sequence ID" value="KRY78103.1"/>
    <property type="molecule type" value="Genomic_DNA"/>
</dbReference>
<evidence type="ECO:0000256" key="1">
    <source>
        <dbReference type="ARBA" id="ARBA00022468"/>
    </source>
</evidence>
<dbReference type="Proteomes" id="UP000054632">
    <property type="component" value="Unassembled WGS sequence"/>
</dbReference>